<accession>A0A9N9CZ72</accession>
<dbReference type="Proteomes" id="UP000789759">
    <property type="component" value="Unassembled WGS sequence"/>
</dbReference>
<dbReference type="AlphaFoldDB" id="A0A9N9CZ72"/>
<proteinExistence type="predicted"/>
<gene>
    <name evidence="1" type="ORF">CPELLU_LOCUS7760</name>
</gene>
<reference evidence="1" key="1">
    <citation type="submission" date="2021-06" db="EMBL/GenBank/DDBJ databases">
        <authorList>
            <person name="Kallberg Y."/>
            <person name="Tangrot J."/>
            <person name="Rosling A."/>
        </authorList>
    </citation>
    <scope>NUCLEOTIDE SEQUENCE</scope>
    <source>
        <strain evidence="1">FL966</strain>
    </source>
</reference>
<dbReference type="EMBL" id="CAJVQA010005301">
    <property type="protein sequence ID" value="CAG8617667.1"/>
    <property type="molecule type" value="Genomic_DNA"/>
</dbReference>
<keyword evidence="2" id="KW-1185">Reference proteome</keyword>
<sequence>MQIENPDELLDAKPNECDECFNIMDQLQGLQQNTLEQLVKNAKTKIWTTSSPSGSKKITNMFSLKNIEVFELYIENYNFTFDDIYNSSDNNNSKFTLESLDLLLKNKSDDLQLRMTLLLHEDFKLRVTEYLHTYKFTLRIAEFVKFIEDEIIPPLLLSEIVLITQNESLFYAKDGAVKA</sequence>
<protein>
    <submittedName>
        <fullName evidence="1">19840_t:CDS:1</fullName>
    </submittedName>
</protein>
<name>A0A9N9CZ72_9GLOM</name>
<evidence type="ECO:0000313" key="1">
    <source>
        <dbReference type="EMBL" id="CAG8617667.1"/>
    </source>
</evidence>
<comment type="caution">
    <text evidence="1">The sequence shown here is derived from an EMBL/GenBank/DDBJ whole genome shotgun (WGS) entry which is preliminary data.</text>
</comment>
<evidence type="ECO:0000313" key="2">
    <source>
        <dbReference type="Proteomes" id="UP000789759"/>
    </source>
</evidence>
<organism evidence="1 2">
    <name type="scientific">Cetraspora pellucida</name>
    <dbReference type="NCBI Taxonomy" id="1433469"/>
    <lineage>
        <taxon>Eukaryota</taxon>
        <taxon>Fungi</taxon>
        <taxon>Fungi incertae sedis</taxon>
        <taxon>Mucoromycota</taxon>
        <taxon>Glomeromycotina</taxon>
        <taxon>Glomeromycetes</taxon>
        <taxon>Diversisporales</taxon>
        <taxon>Gigasporaceae</taxon>
        <taxon>Cetraspora</taxon>
    </lineage>
</organism>